<accession>A0A4R7UWU0</accession>
<dbReference type="AlphaFoldDB" id="A0A4R7UWU0"/>
<organism evidence="2 3">
    <name type="scientific">Actinophytocola oryzae</name>
    <dbReference type="NCBI Taxonomy" id="502181"/>
    <lineage>
        <taxon>Bacteria</taxon>
        <taxon>Bacillati</taxon>
        <taxon>Actinomycetota</taxon>
        <taxon>Actinomycetes</taxon>
        <taxon>Pseudonocardiales</taxon>
        <taxon>Pseudonocardiaceae</taxon>
    </lineage>
</organism>
<sequence length="154" mass="16599">MCRQTTYSLGFVNTLVQTTETPAKVRQPRVSLWSLRIVATVNLVLVLLQPVFAGLFLTGDVDAIDLHSTTATVVVFVELALVGVAVGYLVARGRRWVLPATVVLLAAAVLQAFLGYTRTLAFHVPLGVAIVTASVFLGIWVWMPAAARPRDGAR</sequence>
<proteinExistence type="predicted"/>
<keyword evidence="1" id="KW-0812">Transmembrane</keyword>
<keyword evidence="1" id="KW-0472">Membrane</keyword>
<evidence type="ECO:0000313" key="2">
    <source>
        <dbReference type="EMBL" id="TDV40990.1"/>
    </source>
</evidence>
<evidence type="ECO:0000313" key="3">
    <source>
        <dbReference type="Proteomes" id="UP000294927"/>
    </source>
</evidence>
<reference evidence="2 3" key="1">
    <citation type="submission" date="2019-03" db="EMBL/GenBank/DDBJ databases">
        <title>Genomic Encyclopedia of Archaeal and Bacterial Type Strains, Phase II (KMG-II): from individual species to whole genera.</title>
        <authorList>
            <person name="Goeker M."/>
        </authorList>
    </citation>
    <scope>NUCLEOTIDE SEQUENCE [LARGE SCALE GENOMIC DNA]</scope>
    <source>
        <strain evidence="2 3">DSM 45499</strain>
    </source>
</reference>
<gene>
    <name evidence="2" type="ORF">CLV71_12156</name>
</gene>
<feature type="transmembrane region" description="Helical" evidence="1">
    <location>
        <begin position="120"/>
        <end position="142"/>
    </location>
</feature>
<dbReference type="EMBL" id="SOCP01000021">
    <property type="protein sequence ID" value="TDV40990.1"/>
    <property type="molecule type" value="Genomic_DNA"/>
</dbReference>
<dbReference type="Proteomes" id="UP000294927">
    <property type="component" value="Unassembled WGS sequence"/>
</dbReference>
<evidence type="ECO:0000256" key="1">
    <source>
        <dbReference type="SAM" id="Phobius"/>
    </source>
</evidence>
<keyword evidence="1" id="KW-1133">Transmembrane helix</keyword>
<feature type="transmembrane region" description="Helical" evidence="1">
    <location>
        <begin position="69"/>
        <end position="89"/>
    </location>
</feature>
<keyword evidence="3" id="KW-1185">Reference proteome</keyword>
<feature type="transmembrane region" description="Helical" evidence="1">
    <location>
        <begin position="33"/>
        <end position="57"/>
    </location>
</feature>
<comment type="caution">
    <text evidence="2">The sequence shown here is derived from an EMBL/GenBank/DDBJ whole genome shotgun (WGS) entry which is preliminary data.</text>
</comment>
<name>A0A4R7UWU0_9PSEU</name>
<feature type="transmembrane region" description="Helical" evidence="1">
    <location>
        <begin position="96"/>
        <end position="114"/>
    </location>
</feature>
<protein>
    <submittedName>
        <fullName evidence="2">Uncharacterized protein</fullName>
    </submittedName>
</protein>